<dbReference type="Proteomes" id="UP001286313">
    <property type="component" value="Unassembled WGS sequence"/>
</dbReference>
<accession>A0AAE1KET5</accession>
<dbReference type="AlphaFoldDB" id="A0AAE1KET5"/>
<feature type="region of interest" description="Disordered" evidence="1">
    <location>
        <begin position="1"/>
        <end position="31"/>
    </location>
</feature>
<gene>
    <name evidence="2" type="ORF">Pcinc_023709</name>
</gene>
<reference evidence="2" key="1">
    <citation type="submission" date="2023-10" db="EMBL/GenBank/DDBJ databases">
        <title>Genome assemblies of two species of porcelain crab, Petrolisthes cinctipes and Petrolisthes manimaculis (Anomura: Porcellanidae).</title>
        <authorList>
            <person name="Angst P."/>
        </authorList>
    </citation>
    <scope>NUCLEOTIDE SEQUENCE</scope>
    <source>
        <strain evidence="2">PB745_01</strain>
        <tissue evidence="2">Gill</tissue>
    </source>
</reference>
<keyword evidence="3" id="KW-1185">Reference proteome</keyword>
<evidence type="ECO:0000313" key="2">
    <source>
        <dbReference type="EMBL" id="KAK3871147.1"/>
    </source>
</evidence>
<name>A0AAE1KET5_PETCI</name>
<dbReference type="EMBL" id="JAWQEG010002561">
    <property type="protein sequence ID" value="KAK3871147.1"/>
    <property type="molecule type" value="Genomic_DNA"/>
</dbReference>
<protein>
    <submittedName>
        <fullName evidence="2">Uncharacterized protein</fullName>
    </submittedName>
</protein>
<sequence>MKVERMEPGRGEMERVCEKEKGRDVRGDEKRSLNLARRMHKSGELKQVTIIFASFLPAAPTSTPHTSLPLCFSSLKTTVTTHTSILPSETTVTTHSSILPFTSQMTVTHTSIFLPSFPLPPRRP</sequence>
<comment type="caution">
    <text evidence="2">The sequence shown here is derived from an EMBL/GenBank/DDBJ whole genome shotgun (WGS) entry which is preliminary data.</text>
</comment>
<organism evidence="2 3">
    <name type="scientific">Petrolisthes cinctipes</name>
    <name type="common">Flat porcelain crab</name>
    <dbReference type="NCBI Taxonomy" id="88211"/>
    <lineage>
        <taxon>Eukaryota</taxon>
        <taxon>Metazoa</taxon>
        <taxon>Ecdysozoa</taxon>
        <taxon>Arthropoda</taxon>
        <taxon>Crustacea</taxon>
        <taxon>Multicrustacea</taxon>
        <taxon>Malacostraca</taxon>
        <taxon>Eumalacostraca</taxon>
        <taxon>Eucarida</taxon>
        <taxon>Decapoda</taxon>
        <taxon>Pleocyemata</taxon>
        <taxon>Anomura</taxon>
        <taxon>Galatheoidea</taxon>
        <taxon>Porcellanidae</taxon>
        <taxon>Petrolisthes</taxon>
    </lineage>
</organism>
<evidence type="ECO:0000256" key="1">
    <source>
        <dbReference type="SAM" id="MobiDB-lite"/>
    </source>
</evidence>
<evidence type="ECO:0000313" key="3">
    <source>
        <dbReference type="Proteomes" id="UP001286313"/>
    </source>
</evidence>
<proteinExistence type="predicted"/>